<sequence length="262" mass="27744">MSTPDRDRLMAYIDNELDTAGRAAVEADAAAMIEIAALQRQADAIRTLFAPAAAEPVPARLDPHRLALVRNRQRVQAVGRAAMIVAVLGVGIAAGWMLRPSGEAPALYDRLIANAVSAHTVYVAEQRHAVEVSGSDSEHLSNWLSNRLASKLAMPDLSAEGLSFLGGRLLPAPEVAGGRAAQLMYEDAAGERLTLYITPSNGVGGPALDTVRFGVDTAVYWADDIFTCTLVGPQSPEAMQAVLTSVAAQLSPGQSQRGYRDL</sequence>
<proteinExistence type="predicted"/>
<dbReference type="OrthoDB" id="7187254at2"/>
<gene>
    <name evidence="2" type="ORF">DEVEQU_02232</name>
</gene>
<evidence type="ECO:0000256" key="1">
    <source>
        <dbReference type="SAM" id="Phobius"/>
    </source>
</evidence>
<evidence type="ECO:0000313" key="3">
    <source>
        <dbReference type="Proteomes" id="UP000268844"/>
    </source>
</evidence>
<reference evidence="2 3" key="1">
    <citation type="submission" date="2018-12" db="EMBL/GenBank/DDBJ databases">
        <authorList>
            <person name="Criscuolo A."/>
        </authorList>
    </citation>
    <scope>NUCLEOTIDE SEQUENCE [LARGE SCALE GENOMIC DNA]</scope>
    <source>
        <strain evidence="2">ACIP1116281</strain>
    </source>
</reference>
<accession>A0A3S4CCQ5</accession>
<feature type="transmembrane region" description="Helical" evidence="1">
    <location>
        <begin position="77"/>
        <end position="98"/>
    </location>
</feature>
<keyword evidence="1" id="KW-0812">Transmembrane</keyword>
<dbReference type="EMBL" id="UZWD01000027">
    <property type="protein sequence ID" value="VDS05091.1"/>
    <property type="molecule type" value="Genomic_DNA"/>
</dbReference>
<keyword evidence="1" id="KW-1133">Transmembrane helix</keyword>
<organism evidence="2 3">
    <name type="scientific">Devosia equisanguinis</name>
    <dbReference type="NCBI Taxonomy" id="2490941"/>
    <lineage>
        <taxon>Bacteria</taxon>
        <taxon>Pseudomonadati</taxon>
        <taxon>Pseudomonadota</taxon>
        <taxon>Alphaproteobacteria</taxon>
        <taxon>Hyphomicrobiales</taxon>
        <taxon>Devosiaceae</taxon>
        <taxon>Devosia</taxon>
    </lineage>
</organism>
<name>A0A3S4CCQ5_9HYPH</name>
<keyword evidence="3" id="KW-1185">Reference proteome</keyword>
<dbReference type="AlphaFoldDB" id="A0A3S4CCQ5"/>
<protein>
    <recommendedName>
        <fullName evidence="4">Anti-sigma factor</fullName>
    </recommendedName>
</protein>
<dbReference type="RefSeq" id="WP_126150636.1">
    <property type="nucleotide sequence ID" value="NZ_JBHTMH010000003.1"/>
</dbReference>
<evidence type="ECO:0008006" key="4">
    <source>
        <dbReference type="Google" id="ProtNLM"/>
    </source>
</evidence>
<dbReference type="Proteomes" id="UP000268844">
    <property type="component" value="Unassembled WGS sequence"/>
</dbReference>
<evidence type="ECO:0000313" key="2">
    <source>
        <dbReference type="EMBL" id="VDS05091.1"/>
    </source>
</evidence>
<keyword evidence="1" id="KW-0472">Membrane</keyword>